<keyword evidence="1" id="KW-0238">DNA-binding</keyword>
<dbReference type="EMBL" id="BA000058">
    <property type="protein sequence ID" value="BAO04886.1"/>
    <property type="molecule type" value="Genomic_DNA"/>
</dbReference>
<protein>
    <submittedName>
        <fullName evidence="3">Cro/CI family transcriptional regulator</fullName>
    </submittedName>
</protein>
<dbReference type="PANTHER" id="PTHR46558:SF4">
    <property type="entry name" value="DNA-BIDING PHAGE PROTEIN"/>
    <property type="match status" value="1"/>
</dbReference>
<evidence type="ECO:0000313" key="3">
    <source>
        <dbReference type="EMBL" id="BAO04886.1"/>
    </source>
</evidence>
<evidence type="ECO:0000256" key="1">
    <source>
        <dbReference type="ARBA" id="ARBA00023125"/>
    </source>
</evidence>
<evidence type="ECO:0000259" key="2">
    <source>
        <dbReference type="PROSITE" id="PS50943"/>
    </source>
</evidence>
<gene>
    <name evidence="3" type="ORF">CBO05P1_167</name>
</gene>
<dbReference type="Pfam" id="PF13443">
    <property type="entry name" value="HTH_26"/>
    <property type="match status" value="1"/>
</dbReference>
<dbReference type="Proteomes" id="UP000054164">
    <property type="component" value="Unassembled WGS sequence"/>
</dbReference>
<sequence>MVVKNNLKEILKDKGIKQVWLAEQVGINSKTLSNIINGKYNTSLEVALKISEVLKMSTDDIFKLKKDE</sequence>
<dbReference type="PANTHER" id="PTHR46558">
    <property type="entry name" value="TRACRIPTIONAL REGULATORY PROTEIN-RELATED-RELATED"/>
    <property type="match status" value="1"/>
</dbReference>
<reference evidence="3" key="1">
    <citation type="submission" date="2013-10" db="EMBL/GenBank/DDBJ databases">
        <title>Draft genome sequence of Clostridium botulinum type B strain Osaka05.</title>
        <authorList>
            <person name="Sakaguchi Y."/>
            <person name="Hosomi K."/>
            <person name="Uchiyama J."/>
            <person name="Ogura Y."/>
            <person name="Sakaguchi M."/>
            <person name="Kohda T."/>
            <person name="Mukamoto M."/>
            <person name="Misawa N."/>
            <person name="Matsuzaki S."/>
            <person name="Hayashi T."/>
            <person name="Kozaki S."/>
        </authorList>
    </citation>
    <scope>NUCLEOTIDE SEQUENCE</scope>
    <source>
        <strain evidence="3">Osaka05</strain>
    </source>
</reference>
<dbReference type="Gene3D" id="1.10.260.40">
    <property type="entry name" value="lambda repressor-like DNA-binding domains"/>
    <property type="match status" value="1"/>
</dbReference>
<proteinExistence type="predicted"/>
<accession>A0A060N365</accession>
<dbReference type="InterPro" id="IPR010982">
    <property type="entry name" value="Lambda_DNA-bd_dom_sf"/>
</dbReference>
<dbReference type="HOGENOM" id="CLU_066192_52_2_9"/>
<dbReference type="RefSeq" id="WP_030031961.1">
    <property type="nucleotide sequence ID" value="NZ_BA000058.1"/>
</dbReference>
<dbReference type="GO" id="GO:0003677">
    <property type="term" value="F:DNA binding"/>
    <property type="evidence" value="ECO:0007669"/>
    <property type="project" value="UniProtKB-KW"/>
</dbReference>
<dbReference type="CDD" id="cd00093">
    <property type="entry name" value="HTH_XRE"/>
    <property type="match status" value="1"/>
</dbReference>
<dbReference type="PROSITE" id="PS50943">
    <property type="entry name" value="HTH_CROC1"/>
    <property type="match status" value="1"/>
</dbReference>
<dbReference type="InterPro" id="IPR001387">
    <property type="entry name" value="Cro/C1-type_HTH"/>
</dbReference>
<feature type="domain" description="HTH cro/C1-type" evidence="2">
    <location>
        <begin position="7"/>
        <end position="61"/>
    </location>
</feature>
<dbReference type="SMART" id="SM00530">
    <property type="entry name" value="HTH_XRE"/>
    <property type="match status" value="1"/>
</dbReference>
<dbReference type="AlphaFoldDB" id="A0A060N365"/>
<organism evidence="3">
    <name type="scientific">Clostridium botulinum B str. Osaka05</name>
    <dbReference type="NCBI Taxonomy" id="1407017"/>
    <lineage>
        <taxon>Bacteria</taxon>
        <taxon>Bacillati</taxon>
        <taxon>Bacillota</taxon>
        <taxon>Clostridia</taxon>
        <taxon>Eubacteriales</taxon>
        <taxon>Clostridiaceae</taxon>
        <taxon>Clostridium</taxon>
    </lineage>
</organism>
<dbReference type="SUPFAM" id="SSF47413">
    <property type="entry name" value="lambda repressor-like DNA-binding domains"/>
    <property type="match status" value="1"/>
</dbReference>
<name>A0A060N365_CLOBO</name>